<gene>
    <name evidence="1" type="ORF">CGZ94_20195</name>
</gene>
<evidence type="ECO:0000313" key="1">
    <source>
        <dbReference type="EMBL" id="OYO08819.1"/>
    </source>
</evidence>
<dbReference type="Proteomes" id="UP000215896">
    <property type="component" value="Unassembled WGS sequence"/>
</dbReference>
<evidence type="ECO:0000313" key="2">
    <source>
        <dbReference type="Proteomes" id="UP000215896"/>
    </source>
</evidence>
<reference evidence="1 2" key="1">
    <citation type="submission" date="2017-07" db="EMBL/GenBank/DDBJ databases">
        <title>Draft whole genome sequences of clinical Proprionibacteriaceae strains.</title>
        <authorList>
            <person name="Bernier A.-M."/>
            <person name="Bernard K."/>
            <person name="Domingo M.-C."/>
        </authorList>
    </citation>
    <scope>NUCLEOTIDE SEQUENCE [LARGE SCALE GENOMIC DNA]</scope>
    <source>
        <strain evidence="1 2">NML 030167</strain>
    </source>
</reference>
<dbReference type="AlphaFoldDB" id="A0A255FYQ1"/>
<protein>
    <submittedName>
        <fullName evidence="1">Uncharacterized protein</fullName>
    </submittedName>
</protein>
<organism evidence="1 2">
    <name type="scientific">Enemella evansiae</name>
    <dbReference type="NCBI Taxonomy" id="2016499"/>
    <lineage>
        <taxon>Bacteria</taxon>
        <taxon>Bacillati</taxon>
        <taxon>Actinomycetota</taxon>
        <taxon>Actinomycetes</taxon>
        <taxon>Propionibacteriales</taxon>
        <taxon>Propionibacteriaceae</taxon>
        <taxon>Enemella</taxon>
    </lineage>
</organism>
<proteinExistence type="predicted"/>
<dbReference type="EMBL" id="NMVO01000018">
    <property type="protein sequence ID" value="OYO08819.1"/>
    <property type="molecule type" value="Genomic_DNA"/>
</dbReference>
<name>A0A255FYQ1_9ACTN</name>
<comment type="caution">
    <text evidence="1">The sequence shown here is derived from an EMBL/GenBank/DDBJ whole genome shotgun (WGS) entry which is preliminary data.</text>
</comment>
<sequence>MIVTDSTGTEWLIAWDEPAGYPTDWHRHNAAEAVRWSPATLLAAAARDDQAIADLSRQIAALPDLRDAVCLDGIRARAAMYRAMAATRPRQLSASQPMLFGDAA</sequence>
<accession>A0A255FYQ1</accession>
<dbReference type="RefSeq" id="WP_094407052.1">
    <property type="nucleotide sequence ID" value="NZ_NMVO01000018.1"/>
</dbReference>
<keyword evidence="2" id="KW-1185">Reference proteome</keyword>